<accession>A0A7I7QFX7</accession>
<dbReference type="KEGG" id="msto:MSTO_53840"/>
<keyword evidence="2" id="KW-1185">Reference proteome</keyword>
<sequence>MRSTIGTSGRMTFGITRGPSISRSTMPVSMLVMSSWVSTAIARAVSTRAAASVWRSVASPKITGTSSSAAVDK</sequence>
<reference evidence="1 2" key="1">
    <citation type="journal article" date="2019" name="Emerg. Microbes Infect.">
        <title>Comprehensive subspecies identification of 175 nontuberculous mycobacteria species based on 7547 genomic profiles.</title>
        <authorList>
            <person name="Matsumoto Y."/>
            <person name="Kinjo T."/>
            <person name="Motooka D."/>
            <person name="Nabeya D."/>
            <person name="Jung N."/>
            <person name="Uechi K."/>
            <person name="Horii T."/>
            <person name="Iida T."/>
            <person name="Fujita J."/>
            <person name="Nakamura S."/>
        </authorList>
    </citation>
    <scope>NUCLEOTIDE SEQUENCE [LARGE SCALE GENOMIC DNA]</scope>
    <source>
        <strain evidence="1 2">JCM 17783</strain>
    </source>
</reference>
<protein>
    <submittedName>
        <fullName evidence="1">Uncharacterized protein</fullName>
    </submittedName>
</protein>
<dbReference type="Proteomes" id="UP000467130">
    <property type="component" value="Chromosome"/>
</dbReference>
<evidence type="ECO:0000313" key="1">
    <source>
        <dbReference type="EMBL" id="BBY25179.1"/>
    </source>
</evidence>
<dbReference type="AlphaFoldDB" id="A0A7I7QFX7"/>
<name>A0A7I7QFX7_9MYCO</name>
<dbReference type="EMBL" id="AP022587">
    <property type="protein sequence ID" value="BBY25179.1"/>
    <property type="molecule type" value="Genomic_DNA"/>
</dbReference>
<organism evidence="1 2">
    <name type="scientific">Mycobacterium stomatepiae</name>
    <dbReference type="NCBI Taxonomy" id="470076"/>
    <lineage>
        <taxon>Bacteria</taxon>
        <taxon>Bacillati</taxon>
        <taxon>Actinomycetota</taxon>
        <taxon>Actinomycetes</taxon>
        <taxon>Mycobacteriales</taxon>
        <taxon>Mycobacteriaceae</taxon>
        <taxon>Mycobacterium</taxon>
        <taxon>Mycobacterium simiae complex</taxon>
    </lineage>
</organism>
<proteinExistence type="predicted"/>
<evidence type="ECO:0000313" key="2">
    <source>
        <dbReference type="Proteomes" id="UP000467130"/>
    </source>
</evidence>
<gene>
    <name evidence="1" type="ORF">MSTO_53840</name>
</gene>